<evidence type="ECO:0000256" key="1">
    <source>
        <dbReference type="ARBA" id="ARBA00004651"/>
    </source>
</evidence>
<keyword evidence="5 10" id="KW-0472">Membrane</keyword>
<comment type="caution">
    <text evidence="11">The sequence shown here is derived from an EMBL/GenBank/DDBJ whole genome shotgun (WGS) entry which is preliminary data.</text>
</comment>
<evidence type="ECO:0000256" key="8">
    <source>
        <dbReference type="ARBA" id="ARBA00035585"/>
    </source>
</evidence>
<keyword evidence="6 10" id="KW-0407">Ion channel</keyword>
<dbReference type="Pfam" id="PF02537">
    <property type="entry name" value="CRCB"/>
    <property type="match status" value="1"/>
</dbReference>
<evidence type="ECO:0000256" key="2">
    <source>
        <dbReference type="ARBA" id="ARBA00022475"/>
    </source>
</evidence>
<name>A0ABW1LK48_9ACTN</name>
<comment type="similarity">
    <text evidence="7 10">Belongs to the fluoride channel Fluc/FEX (TC 1.A.43) family.</text>
</comment>
<keyword evidence="10" id="KW-0813">Transport</keyword>
<comment type="activity regulation">
    <text evidence="10">Na(+) is not transported, but it plays an essential structural role and its presence is essential for fluoride channel function.</text>
</comment>
<feature type="binding site" evidence="10">
    <location>
        <position position="79"/>
    </location>
    <ligand>
        <name>Na(+)</name>
        <dbReference type="ChEBI" id="CHEBI:29101"/>
        <note>structural</note>
    </ligand>
</feature>
<reference evidence="12" key="1">
    <citation type="journal article" date="2019" name="Int. J. Syst. Evol. Microbiol.">
        <title>The Global Catalogue of Microorganisms (GCM) 10K type strain sequencing project: providing services to taxonomists for standard genome sequencing and annotation.</title>
        <authorList>
            <consortium name="The Broad Institute Genomics Platform"/>
            <consortium name="The Broad Institute Genome Sequencing Center for Infectious Disease"/>
            <person name="Wu L."/>
            <person name="Ma J."/>
        </authorList>
    </citation>
    <scope>NUCLEOTIDE SEQUENCE [LARGE SCALE GENOMIC DNA]</scope>
    <source>
        <strain evidence="12">CCUG 54522</strain>
    </source>
</reference>
<feature type="transmembrane region" description="Helical" evidence="10">
    <location>
        <begin position="69"/>
        <end position="88"/>
    </location>
</feature>
<dbReference type="PANTHER" id="PTHR28259:SF1">
    <property type="entry name" value="FLUORIDE EXPORT PROTEIN 1-RELATED"/>
    <property type="match status" value="1"/>
</dbReference>
<evidence type="ECO:0000256" key="6">
    <source>
        <dbReference type="ARBA" id="ARBA00023303"/>
    </source>
</evidence>
<proteinExistence type="inferred from homology"/>
<keyword evidence="4 10" id="KW-1133">Transmembrane helix</keyword>
<dbReference type="InterPro" id="IPR003691">
    <property type="entry name" value="FluC"/>
</dbReference>
<dbReference type="HAMAP" id="MF_00454">
    <property type="entry name" value="FluC"/>
    <property type="match status" value="1"/>
</dbReference>
<keyword evidence="2 10" id="KW-1003">Cell membrane</keyword>
<comment type="subcellular location">
    <subcellularLocation>
        <location evidence="1 10">Cell membrane</location>
        <topology evidence="1 10">Multi-pass membrane protein</topology>
    </subcellularLocation>
</comment>
<evidence type="ECO:0000313" key="12">
    <source>
        <dbReference type="Proteomes" id="UP001596135"/>
    </source>
</evidence>
<dbReference type="PANTHER" id="PTHR28259">
    <property type="entry name" value="FLUORIDE EXPORT PROTEIN 1-RELATED"/>
    <property type="match status" value="1"/>
</dbReference>
<keyword evidence="12" id="KW-1185">Reference proteome</keyword>
<evidence type="ECO:0000256" key="7">
    <source>
        <dbReference type="ARBA" id="ARBA00035120"/>
    </source>
</evidence>
<organism evidence="11 12">
    <name type="scientific">Nocardioides hankookensis</name>
    <dbReference type="NCBI Taxonomy" id="443157"/>
    <lineage>
        <taxon>Bacteria</taxon>
        <taxon>Bacillati</taxon>
        <taxon>Actinomycetota</taxon>
        <taxon>Actinomycetes</taxon>
        <taxon>Propionibacteriales</taxon>
        <taxon>Nocardioidaceae</taxon>
        <taxon>Nocardioides</taxon>
    </lineage>
</organism>
<keyword evidence="10" id="KW-0406">Ion transport</keyword>
<dbReference type="RefSeq" id="WP_379155540.1">
    <property type="nucleotide sequence ID" value="NZ_JBHSRJ010000005.1"/>
</dbReference>
<evidence type="ECO:0000256" key="5">
    <source>
        <dbReference type="ARBA" id="ARBA00023136"/>
    </source>
</evidence>
<evidence type="ECO:0000256" key="9">
    <source>
        <dbReference type="ARBA" id="ARBA00049940"/>
    </source>
</evidence>
<evidence type="ECO:0000256" key="3">
    <source>
        <dbReference type="ARBA" id="ARBA00022692"/>
    </source>
</evidence>
<evidence type="ECO:0000313" key="11">
    <source>
        <dbReference type="EMBL" id="MFC6044311.1"/>
    </source>
</evidence>
<feature type="transmembrane region" description="Helical" evidence="10">
    <location>
        <begin position="41"/>
        <end position="62"/>
    </location>
</feature>
<gene>
    <name evidence="10" type="primary">fluC</name>
    <name evidence="10" type="synonym">crcB</name>
    <name evidence="11" type="ORF">ACFPYL_14570</name>
</gene>
<dbReference type="Proteomes" id="UP001596135">
    <property type="component" value="Unassembled WGS sequence"/>
</dbReference>
<protein>
    <recommendedName>
        <fullName evidence="10">Fluoride-specific ion channel FluC</fullName>
    </recommendedName>
</protein>
<keyword evidence="10" id="KW-0479">Metal-binding</keyword>
<feature type="binding site" evidence="10">
    <location>
        <position position="82"/>
    </location>
    <ligand>
        <name>Na(+)</name>
        <dbReference type="ChEBI" id="CHEBI:29101"/>
        <note>structural</note>
    </ligand>
</feature>
<comment type="catalytic activity">
    <reaction evidence="8">
        <text>fluoride(in) = fluoride(out)</text>
        <dbReference type="Rhea" id="RHEA:76159"/>
        <dbReference type="ChEBI" id="CHEBI:17051"/>
    </reaction>
    <physiologicalReaction direction="left-to-right" evidence="8">
        <dbReference type="Rhea" id="RHEA:76160"/>
    </physiologicalReaction>
</comment>
<dbReference type="EMBL" id="JBHSRJ010000005">
    <property type="protein sequence ID" value="MFC6044311.1"/>
    <property type="molecule type" value="Genomic_DNA"/>
</dbReference>
<keyword evidence="10" id="KW-0915">Sodium</keyword>
<evidence type="ECO:0000256" key="10">
    <source>
        <dbReference type="HAMAP-Rule" id="MF_00454"/>
    </source>
</evidence>
<feature type="transmembrane region" description="Helical" evidence="10">
    <location>
        <begin position="100"/>
        <end position="121"/>
    </location>
</feature>
<evidence type="ECO:0000256" key="4">
    <source>
        <dbReference type="ARBA" id="ARBA00022989"/>
    </source>
</evidence>
<comment type="function">
    <text evidence="9 10">Fluoride-specific ion channel. Important for reducing fluoride concentration in the cell, thus reducing its toxicity.</text>
</comment>
<keyword evidence="3 10" id="KW-0812">Transmembrane</keyword>
<sequence length="140" mass="14338">MTAGSPPARLLAAAAAGGAIGAVARWALTDAFPTHGPDFPWSTFAINVVGSFALALLPAFAAVRGSRTLTVFLGPGLLGGFTTLSAYSEQSRALLAGGHTTVAVLYVVGTLVACLVAVRLADQWSTARQRRVFAHEGGDE</sequence>
<accession>A0ABW1LK48</accession>